<evidence type="ECO:0000256" key="5">
    <source>
        <dbReference type="PROSITE-ProRule" id="PRU10141"/>
    </source>
</evidence>
<dbReference type="RefSeq" id="WP_051036892.1">
    <property type="nucleotide sequence ID" value="NZ_UGRY01000002.1"/>
</dbReference>
<dbReference type="PANTHER" id="PTHR43289">
    <property type="entry name" value="MITOGEN-ACTIVATED PROTEIN KINASE KINASE KINASE 20-RELATED"/>
    <property type="match status" value="1"/>
</dbReference>
<name>A0A378YHN0_9NOCA</name>
<evidence type="ECO:0000259" key="6">
    <source>
        <dbReference type="PROSITE" id="PS50011"/>
    </source>
</evidence>
<dbReference type="SUPFAM" id="SSF56112">
    <property type="entry name" value="Protein kinase-like (PK-like)"/>
    <property type="match status" value="1"/>
</dbReference>
<keyword evidence="2 5" id="KW-0547">Nucleotide-binding</keyword>
<evidence type="ECO:0000256" key="2">
    <source>
        <dbReference type="ARBA" id="ARBA00022741"/>
    </source>
</evidence>
<sequence>MKGLGSNDPRQLGRNRIVAVIGQGGMGRVLLGQSVSGRLVAVKQVHRHLSKNAEFRERFRREVAASQQVTGAYTAAVVDSDTESATPWLATEYIPGPSLKTVIEATGPMSLGGLRLLAAGLASALIEIHRAGLVHRDLKPANVLLAADGPRVIDFGIARAMEGDAELTATGSVVGSPAYMSPEQAQGQPLTSAADVFSVGAILVMAATGAGPFAGTATPQVLYNVIHATPETSRVPEPLRAIVERCLSKDPGQRPTPEQLLEAAGSIAAEPVWSGAVQDAISEHRSDSDWWVETTAKHARYESQLAGLKERRRRTVRFAGAALGALLLFTATAYAGHRWAEQPGHAAPASDLAMTLTGEQWRTIDPCALLEGSLRDEFGARTGDSSTNSAGQCRAEFTDSAGTERTFDVAIGVGIATSRNRMRPTGAVAGWMPIYGLLDQGASCDRWVISQGRPSVAVRFTARESGSGADGCPAAERGIQAVVTRLAVNPPRLALPAGTIRTLDPCDLVDRPKVTELTGNSVRQRSAPTNCYWSGDDYYVSLELTEGARPDRTGGSRSTEPRRIDGETVYVDDIQAAHGTAKCELTYLARPTRDDRAEIVKITIGSWHSAPDTCDRAARMFSTVLPRLTT</sequence>
<dbReference type="EC" id="2.7.11.1" evidence="7"/>
<dbReference type="Pfam" id="PF00069">
    <property type="entry name" value="Pkinase"/>
    <property type="match status" value="1"/>
</dbReference>
<dbReference type="InterPro" id="IPR000719">
    <property type="entry name" value="Prot_kinase_dom"/>
</dbReference>
<dbReference type="PROSITE" id="PS50011">
    <property type="entry name" value="PROTEIN_KINASE_DOM"/>
    <property type="match status" value="1"/>
</dbReference>
<dbReference type="InterPro" id="IPR017441">
    <property type="entry name" value="Protein_kinase_ATP_BS"/>
</dbReference>
<evidence type="ECO:0000256" key="3">
    <source>
        <dbReference type="ARBA" id="ARBA00022777"/>
    </source>
</evidence>
<dbReference type="InterPro" id="IPR011009">
    <property type="entry name" value="Kinase-like_dom_sf"/>
</dbReference>
<dbReference type="AlphaFoldDB" id="A0A378YHN0"/>
<reference evidence="7 8" key="1">
    <citation type="submission" date="2018-06" db="EMBL/GenBank/DDBJ databases">
        <authorList>
            <consortium name="Pathogen Informatics"/>
            <person name="Doyle S."/>
        </authorList>
    </citation>
    <scope>NUCLEOTIDE SEQUENCE [LARGE SCALE GENOMIC DNA]</scope>
    <source>
        <strain evidence="7 8">NCTC1934</strain>
    </source>
</reference>
<feature type="domain" description="Protein kinase" evidence="6">
    <location>
        <begin position="15"/>
        <end position="273"/>
    </location>
</feature>
<evidence type="ECO:0000256" key="4">
    <source>
        <dbReference type="ARBA" id="ARBA00022840"/>
    </source>
</evidence>
<dbReference type="PROSITE" id="PS00108">
    <property type="entry name" value="PROTEIN_KINASE_ST"/>
    <property type="match status" value="1"/>
</dbReference>
<evidence type="ECO:0000313" key="7">
    <source>
        <dbReference type="EMBL" id="SUA76695.1"/>
    </source>
</evidence>
<organism evidence="7 8">
    <name type="scientific">Nocardia otitidiscaviarum</name>
    <dbReference type="NCBI Taxonomy" id="1823"/>
    <lineage>
        <taxon>Bacteria</taxon>
        <taxon>Bacillati</taxon>
        <taxon>Actinomycetota</taxon>
        <taxon>Actinomycetes</taxon>
        <taxon>Mycobacteriales</taxon>
        <taxon>Nocardiaceae</taxon>
        <taxon>Nocardia</taxon>
    </lineage>
</organism>
<dbReference type="GO" id="GO:0005524">
    <property type="term" value="F:ATP binding"/>
    <property type="evidence" value="ECO:0007669"/>
    <property type="project" value="UniProtKB-UniRule"/>
</dbReference>
<keyword evidence="4 5" id="KW-0067">ATP-binding</keyword>
<dbReference type="PROSITE" id="PS00107">
    <property type="entry name" value="PROTEIN_KINASE_ATP"/>
    <property type="match status" value="1"/>
</dbReference>
<dbReference type="OrthoDB" id="9762169at2"/>
<evidence type="ECO:0000313" key="8">
    <source>
        <dbReference type="Proteomes" id="UP000255467"/>
    </source>
</evidence>
<keyword evidence="1 7" id="KW-0808">Transferase</keyword>
<dbReference type="Gene3D" id="1.10.510.10">
    <property type="entry name" value="Transferase(Phosphotransferase) domain 1"/>
    <property type="match status" value="1"/>
</dbReference>
<gene>
    <name evidence="7" type="primary">afsK_3</name>
    <name evidence="7" type="ORF">NCTC1934_02666</name>
</gene>
<dbReference type="InterPro" id="IPR008271">
    <property type="entry name" value="Ser/Thr_kinase_AS"/>
</dbReference>
<dbReference type="CDD" id="cd14014">
    <property type="entry name" value="STKc_PknB_like"/>
    <property type="match status" value="1"/>
</dbReference>
<proteinExistence type="predicted"/>
<dbReference type="Gene3D" id="3.30.200.20">
    <property type="entry name" value="Phosphorylase Kinase, domain 1"/>
    <property type="match status" value="1"/>
</dbReference>
<keyword evidence="8" id="KW-1185">Reference proteome</keyword>
<dbReference type="Proteomes" id="UP000255467">
    <property type="component" value="Unassembled WGS sequence"/>
</dbReference>
<keyword evidence="3 7" id="KW-0418">Kinase</keyword>
<accession>A0A378YHN0</accession>
<evidence type="ECO:0000256" key="1">
    <source>
        <dbReference type="ARBA" id="ARBA00022679"/>
    </source>
</evidence>
<dbReference type="SMART" id="SM00220">
    <property type="entry name" value="S_TKc"/>
    <property type="match status" value="1"/>
</dbReference>
<dbReference type="GO" id="GO:0004674">
    <property type="term" value="F:protein serine/threonine kinase activity"/>
    <property type="evidence" value="ECO:0007669"/>
    <property type="project" value="UniProtKB-EC"/>
</dbReference>
<protein>
    <submittedName>
        <fullName evidence="7">Serine/threonine-protein kinase AfsK</fullName>
        <ecNumber evidence="7">2.7.11.1</ecNumber>
    </submittedName>
</protein>
<feature type="binding site" evidence="5">
    <location>
        <position position="43"/>
    </location>
    <ligand>
        <name>ATP</name>
        <dbReference type="ChEBI" id="CHEBI:30616"/>
    </ligand>
</feature>
<dbReference type="PANTHER" id="PTHR43289:SF34">
    <property type="entry name" value="SERINE_THREONINE-PROTEIN KINASE YBDM-RELATED"/>
    <property type="match status" value="1"/>
</dbReference>
<dbReference type="EMBL" id="UGRY01000002">
    <property type="protein sequence ID" value="SUA76695.1"/>
    <property type="molecule type" value="Genomic_DNA"/>
</dbReference>